<dbReference type="Pfam" id="PF20503">
    <property type="entry name" value="DUF6730"/>
    <property type="match status" value="1"/>
</dbReference>
<keyword evidence="2" id="KW-0472">Membrane</keyword>
<evidence type="ECO:0000313" key="4">
    <source>
        <dbReference type="Proteomes" id="UP000667650"/>
    </source>
</evidence>
<dbReference type="InterPro" id="IPR046617">
    <property type="entry name" value="DUF6730"/>
</dbReference>
<reference evidence="3" key="1">
    <citation type="submission" date="2020-01" db="EMBL/GenBank/DDBJ databases">
        <title>Muricauda ochracea sp. nov., isolated from a tidal flat of Garorim bay in Korea.</title>
        <authorList>
            <person name="Kim D."/>
            <person name="Yoo Y."/>
            <person name="Kim J.-J."/>
        </authorList>
    </citation>
    <scope>NUCLEOTIDE SEQUENCE</scope>
    <source>
        <strain evidence="3">JGD-17</strain>
    </source>
</reference>
<feature type="transmembrane region" description="Helical" evidence="2">
    <location>
        <begin position="86"/>
        <end position="105"/>
    </location>
</feature>
<evidence type="ECO:0000256" key="2">
    <source>
        <dbReference type="SAM" id="Phobius"/>
    </source>
</evidence>
<organism evidence="3 4">
    <name type="scientific">Flagellimonas ochracea</name>
    <dbReference type="NCBI Taxonomy" id="2696472"/>
    <lineage>
        <taxon>Bacteria</taxon>
        <taxon>Pseudomonadati</taxon>
        <taxon>Bacteroidota</taxon>
        <taxon>Flavobacteriia</taxon>
        <taxon>Flavobacteriales</taxon>
        <taxon>Flavobacteriaceae</taxon>
        <taxon>Flagellimonas</taxon>
    </lineage>
</organism>
<name>A0A964WXA3_9FLAO</name>
<dbReference type="Proteomes" id="UP000667650">
    <property type="component" value="Unassembled WGS sequence"/>
</dbReference>
<protein>
    <submittedName>
        <fullName evidence="3">Uncharacterized protein</fullName>
    </submittedName>
</protein>
<keyword evidence="4" id="KW-1185">Reference proteome</keyword>
<gene>
    <name evidence="3" type="ORF">GTQ34_05605</name>
</gene>
<feature type="coiled-coil region" evidence="1">
    <location>
        <begin position="3"/>
        <end position="47"/>
    </location>
</feature>
<dbReference type="EMBL" id="JAAABI010000002">
    <property type="protein sequence ID" value="NAY91389.1"/>
    <property type="molecule type" value="Genomic_DNA"/>
</dbReference>
<dbReference type="AlphaFoldDB" id="A0A964WXA3"/>
<evidence type="ECO:0000256" key="1">
    <source>
        <dbReference type="SAM" id="Coils"/>
    </source>
</evidence>
<evidence type="ECO:0000313" key="3">
    <source>
        <dbReference type="EMBL" id="NAY91389.1"/>
    </source>
</evidence>
<keyword evidence="2" id="KW-0812">Transmembrane</keyword>
<comment type="caution">
    <text evidence="3">The sequence shown here is derived from an EMBL/GenBank/DDBJ whole genome shotgun (WGS) entry which is preliminary data.</text>
</comment>
<sequence length="157" mass="18544">MGYKKLDEVMELLTDELDGFNRAIDKLEQLTQNVDNIKIQTDTTQIEFMLREHLMLEKTKNTGHREDVQSIREQVSRARLVPKVQLWFSYAVWMISSVIICYLAFKVSQIDNIQEKAFTTGEQHVITSLRGYFDQNPEHFKSYQKWVKEKDSVPNQK</sequence>
<keyword evidence="2" id="KW-1133">Transmembrane helix</keyword>
<proteinExistence type="predicted"/>
<accession>A0A964WXA3</accession>
<dbReference type="RefSeq" id="WP_166522815.1">
    <property type="nucleotide sequence ID" value="NZ_JAAABI010000002.1"/>
</dbReference>
<keyword evidence="1" id="KW-0175">Coiled coil</keyword>